<evidence type="ECO:0008006" key="5">
    <source>
        <dbReference type="Google" id="ProtNLM"/>
    </source>
</evidence>
<evidence type="ECO:0000313" key="4">
    <source>
        <dbReference type="Proteomes" id="UP000006327"/>
    </source>
</evidence>
<dbReference type="PANTHER" id="PTHR43317:SF1">
    <property type="entry name" value="THERMOSPERMINE SYNTHASE ACAULIS5"/>
    <property type="match status" value="1"/>
</dbReference>
<feature type="transmembrane region" description="Helical" evidence="2">
    <location>
        <begin position="137"/>
        <end position="158"/>
    </location>
</feature>
<keyword evidence="1" id="KW-0620">Polyamine biosynthesis</keyword>
<name>K6Y4G6_9ALTE</name>
<dbReference type="eggNOG" id="COG4122">
    <property type="taxonomic scope" value="Bacteria"/>
</dbReference>
<keyword evidence="2" id="KW-0472">Membrane</keyword>
<evidence type="ECO:0000256" key="2">
    <source>
        <dbReference type="SAM" id="Phobius"/>
    </source>
</evidence>
<feature type="transmembrane region" description="Helical" evidence="2">
    <location>
        <begin position="98"/>
        <end position="116"/>
    </location>
</feature>
<dbReference type="OrthoDB" id="9761985at2"/>
<dbReference type="AlphaFoldDB" id="K6Y4G6"/>
<feature type="transmembrane region" description="Helical" evidence="2">
    <location>
        <begin position="67"/>
        <end position="86"/>
    </location>
</feature>
<dbReference type="Proteomes" id="UP000006327">
    <property type="component" value="Unassembled WGS sequence"/>
</dbReference>
<dbReference type="InterPro" id="IPR029063">
    <property type="entry name" value="SAM-dependent_MTases_sf"/>
</dbReference>
<dbReference type="EMBL" id="BAEO01000024">
    <property type="protein sequence ID" value="GAC18811.1"/>
    <property type="molecule type" value="Genomic_DNA"/>
</dbReference>
<evidence type="ECO:0000256" key="1">
    <source>
        <dbReference type="ARBA" id="ARBA00023115"/>
    </source>
</evidence>
<sequence>MQYFISVFISAFLVFQIQPIISKIILPWFGGGASVWTTCMLFFQFFLLVGYLYAYILTKILRVKYQIAMHLACLLLSLFLLPINIADIQNIVISGSPTWAVLKVLFFSLGFPYLILSANTPLLQHWFTSETNGANPYRLYAISNVGAFLALISYPVVIEPFMPLDWQIKLWSTIYWLFVLMVGWIFYIVAKQNSQDRLSIDEQLISSKIHFSRLILWFMLSALGVILLVSTTNALTQNIPPVPFLWIVPLAIYLLTYVVAFSNIAIYVRNIWLPFFMLLSFVALLIYFIGGQFDIITQLLIYLLILLCGCMICHGELNSLKPLHGNTTLFYLVLSAGGVFGSFLVTFVAKSLFDEFLEFPLAIFGVLVLASASMWWNKQNRLTEAKSCGASVVAKNQLSILTTGTAVVALVWLFAFGKLNNQYQQYDIAKARNFYGILSVKDISEGKVNERRLIDGTTSHGSQSLPLSKSTVPLSYYRPGTGVQLVIDELSNDKLLQVGIIGLGVGALAAYGQLGDHYTFYELNPLVADFANRYFSYLDSTEADVDVKLGDARVTLQNELDLGHNNAFDLLIIDAFSGDLIPTHLMTQEAFLLYQQHIKAQGVMALHISNRHLSLLPVIMNHSKSLNMQVMLFETPGDGYEHDAQWVILTNNSLVTQSPKLMAMQTPKAKGQYQNVLWTDDYSSLLAILKVLN</sequence>
<proteinExistence type="predicted"/>
<keyword evidence="2" id="KW-1133">Transmembrane helix</keyword>
<dbReference type="PANTHER" id="PTHR43317">
    <property type="entry name" value="THERMOSPERMINE SYNTHASE ACAULIS5"/>
    <property type="match status" value="1"/>
</dbReference>
<keyword evidence="4" id="KW-1185">Reference proteome</keyword>
<dbReference type="SUPFAM" id="SSF53335">
    <property type="entry name" value="S-adenosyl-L-methionine-dependent methyltransferases"/>
    <property type="match status" value="1"/>
</dbReference>
<comment type="caution">
    <text evidence="3">The sequence shown here is derived from an EMBL/GenBank/DDBJ whole genome shotgun (WGS) entry which is preliminary data.</text>
</comment>
<feature type="transmembrane region" description="Helical" evidence="2">
    <location>
        <begin position="295"/>
        <end position="317"/>
    </location>
</feature>
<evidence type="ECO:0000313" key="3">
    <source>
        <dbReference type="EMBL" id="GAC18811.1"/>
    </source>
</evidence>
<feature type="transmembrane region" description="Helical" evidence="2">
    <location>
        <begin position="211"/>
        <end position="232"/>
    </location>
</feature>
<feature type="transmembrane region" description="Helical" evidence="2">
    <location>
        <begin position="170"/>
        <end position="190"/>
    </location>
</feature>
<dbReference type="Gene3D" id="3.40.50.150">
    <property type="entry name" value="Vaccinia Virus protein VP39"/>
    <property type="match status" value="1"/>
</dbReference>
<feature type="transmembrane region" description="Helical" evidence="2">
    <location>
        <begin position="359"/>
        <end position="377"/>
    </location>
</feature>
<keyword evidence="2" id="KW-0812">Transmembrane</keyword>
<organism evidence="3 4">
    <name type="scientific">Paraglaciecola arctica BSs20135</name>
    <dbReference type="NCBI Taxonomy" id="493475"/>
    <lineage>
        <taxon>Bacteria</taxon>
        <taxon>Pseudomonadati</taxon>
        <taxon>Pseudomonadota</taxon>
        <taxon>Gammaproteobacteria</taxon>
        <taxon>Alteromonadales</taxon>
        <taxon>Alteromonadaceae</taxon>
        <taxon>Paraglaciecola</taxon>
    </lineage>
</organism>
<feature type="transmembrane region" description="Helical" evidence="2">
    <location>
        <begin position="244"/>
        <end position="264"/>
    </location>
</feature>
<dbReference type="GO" id="GO:0006596">
    <property type="term" value="P:polyamine biosynthetic process"/>
    <property type="evidence" value="ECO:0007669"/>
    <property type="project" value="UniProtKB-KW"/>
</dbReference>
<accession>K6Y4G6</accession>
<feature type="transmembrane region" description="Helical" evidence="2">
    <location>
        <begin position="271"/>
        <end position="289"/>
    </location>
</feature>
<gene>
    <name evidence="3" type="ORF">GARC_1843</name>
</gene>
<dbReference type="STRING" id="493475.GARC_1843"/>
<dbReference type="RefSeq" id="WP_007618995.1">
    <property type="nucleotide sequence ID" value="NZ_BAEO01000024.1"/>
</dbReference>
<feature type="transmembrane region" description="Helical" evidence="2">
    <location>
        <begin position="398"/>
        <end position="417"/>
    </location>
</feature>
<feature type="transmembrane region" description="Helical" evidence="2">
    <location>
        <begin position="35"/>
        <end position="55"/>
    </location>
</feature>
<feature type="transmembrane region" description="Helical" evidence="2">
    <location>
        <begin position="329"/>
        <end position="353"/>
    </location>
</feature>
<reference evidence="3 4" key="1">
    <citation type="journal article" date="2017" name="Antonie Van Leeuwenhoek">
        <title>Rhizobium rhizosphaerae sp. nov., a novel species isolated from rice rhizosphere.</title>
        <authorList>
            <person name="Zhao J.J."/>
            <person name="Zhang J."/>
            <person name="Zhang R.J."/>
            <person name="Zhang C.W."/>
            <person name="Yin H.Q."/>
            <person name="Zhang X.X."/>
        </authorList>
    </citation>
    <scope>NUCLEOTIDE SEQUENCE [LARGE SCALE GENOMIC DNA]</scope>
    <source>
        <strain evidence="3 4">BSs20135</strain>
    </source>
</reference>
<protein>
    <recommendedName>
        <fullName evidence="5">Integral membrane protein-like protein</fullName>
    </recommendedName>
</protein>